<reference evidence="2 3" key="1">
    <citation type="journal article" date="2012" name="J. Bacteriol.">
        <title>Genome Sequence of Nitratireductor indicus Type Strain C115.</title>
        <authorList>
            <person name="Lai Q."/>
            <person name="Li G."/>
            <person name="Yu Z."/>
            <person name="Shao Z."/>
        </authorList>
    </citation>
    <scope>NUCLEOTIDE SEQUENCE [LARGE SCALE GENOMIC DNA]</scope>
    <source>
        <strain evidence="2 3">C115</strain>
    </source>
</reference>
<dbReference type="EMBL" id="AMSI01000002">
    <property type="protein sequence ID" value="EKF43950.1"/>
    <property type="molecule type" value="Genomic_DNA"/>
</dbReference>
<sequence length="73" mass="7959">MESMERAVQKPDTTRVREPDPYDVAASEIIEACGGDPHNAVVALLGERDYLVGRIEALEASVSWGFVRAGEAR</sequence>
<proteinExistence type="predicted"/>
<dbReference type="AlphaFoldDB" id="K2NXH1"/>
<dbReference type="PATRIC" id="fig|1231190.3.peg.847"/>
<name>K2NXH1_9HYPH</name>
<dbReference type="STRING" id="721133.SAMN05216176_101507"/>
<keyword evidence="3" id="KW-1185">Reference proteome</keyword>
<protein>
    <submittedName>
        <fullName evidence="2">Uncharacterized protein</fullName>
    </submittedName>
</protein>
<feature type="region of interest" description="Disordered" evidence="1">
    <location>
        <begin position="1"/>
        <end position="20"/>
    </location>
</feature>
<evidence type="ECO:0000313" key="3">
    <source>
        <dbReference type="Proteomes" id="UP000007374"/>
    </source>
</evidence>
<evidence type="ECO:0000256" key="1">
    <source>
        <dbReference type="SAM" id="MobiDB-lite"/>
    </source>
</evidence>
<dbReference type="Proteomes" id="UP000007374">
    <property type="component" value="Unassembled WGS sequence"/>
</dbReference>
<accession>K2NXH1</accession>
<organism evidence="2 3">
    <name type="scientific">Nitratireductor indicus C115</name>
    <dbReference type="NCBI Taxonomy" id="1231190"/>
    <lineage>
        <taxon>Bacteria</taxon>
        <taxon>Pseudomonadati</taxon>
        <taxon>Pseudomonadota</taxon>
        <taxon>Alphaproteobacteria</taxon>
        <taxon>Hyphomicrobiales</taxon>
        <taxon>Phyllobacteriaceae</taxon>
        <taxon>Nitratireductor</taxon>
    </lineage>
</organism>
<evidence type="ECO:0000313" key="2">
    <source>
        <dbReference type="EMBL" id="EKF43950.1"/>
    </source>
</evidence>
<comment type="caution">
    <text evidence="2">The sequence shown here is derived from an EMBL/GenBank/DDBJ whole genome shotgun (WGS) entry which is preliminary data.</text>
</comment>
<gene>
    <name evidence="2" type="ORF">NA8A_04040</name>
</gene>